<dbReference type="PROSITE" id="PS50885">
    <property type="entry name" value="HAMP"/>
    <property type="match status" value="1"/>
</dbReference>
<gene>
    <name evidence="3" type="ORF">SAMN02745215_02795</name>
</gene>
<evidence type="ECO:0000313" key="3">
    <source>
        <dbReference type="EMBL" id="SHN76098.1"/>
    </source>
</evidence>
<accession>A0A1M7TZG4</accession>
<dbReference type="Proteomes" id="UP000184010">
    <property type="component" value="Unassembled WGS sequence"/>
</dbReference>
<dbReference type="SUPFAM" id="SSF69304">
    <property type="entry name" value="Tricorn protease N-terminal domain"/>
    <property type="match status" value="1"/>
</dbReference>
<dbReference type="SUPFAM" id="SSF55073">
    <property type="entry name" value="Nucleotide cyclase"/>
    <property type="match status" value="1"/>
</dbReference>
<dbReference type="STRING" id="1121395.SAMN02745215_02795"/>
<name>A0A1M7TZG4_9FIRM</name>
<keyword evidence="1" id="KW-0472">Membrane</keyword>
<dbReference type="CDD" id="cd06225">
    <property type="entry name" value="HAMP"/>
    <property type="match status" value="1"/>
</dbReference>
<dbReference type="EMBL" id="FRDN01000008">
    <property type="protein sequence ID" value="SHN76098.1"/>
    <property type="molecule type" value="Genomic_DNA"/>
</dbReference>
<dbReference type="Gene3D" id="6.10.340.10">
    <property type="match status" value="1"/>
</dbReference>
<keyword evidence="1" id="KW-0812">Transmembrane</keyword>
<dbReference type="InterPro" id="IPR029787">
    <property type="entry name" value="Nucleotide_cyclase"/>
</dbReference>
<sequence length="928" mass="104199">MNKRWISLIIILAVVGSLGFIQFGDKYIVPLFSQPEQGKVWEYAHGVDRNGNIYYIRQEQGQVFLISLDSTGRQSFKKDISALVPDNGIFDGIYTDEDKNLYLPAYGMAADSSLITQVGIYRFRDDGSFVSRVFYRSAERPYDSKFRLISAMSDDDARLYFGFLNGDALDTYAYDKTTAKLENTHSYSLAGLQDKINAVLVLPSGDTVLSLENATLLRKSNRHEDTAYQFTQGNKVIIHSFWYAGNQLYFQDAVRGDMYMSSSSTWEPYLAVRGSKVVSENDGITFARLYPLTVGNIGNVAGVYNEGNHNRIFQGGFAFLPEIGTTDASSTRDLTAWFLLVGIAAGGIIFSLLLWDFYCHILHMRLSMLIRQALLVIFVIFLTLYALATYIIIPQSEAMIGSVHSTEQLKSGQMLLASAKGHIADETGLELDSTRAAAFFDQLGENQSLVLPGEEQGTPAYRSLKEAQLSLLTSNQGQYVVAASNSNYEEGFPAARMGYGKDFLNGIQQAEQNTIQAMAITGPKGEELCVFIPTGLTSAGSAVIFSLTVDREVLERYIAQTTGDLTLYMGLIGLVLVLLVMIVEYFTVHNVRKLKSNVDRIAEGRYEKEVAVSSGDEIEDLSHSIHALSQSILTTTRSLNKLNQSYYRFVPQRFLEIIGETHIENVGKKSQAQKENVVMLFLRFRFIGPVGEQSQEIFANINDVFENVAPVVSEGKGTVYDFLPEGFNAVFETPPEEALRTALRVREVLEGLNEKRRKKGQSLVDLRILITKGSIMLGFIGEEKRMEPTAISSEAQKAEPIIRVCFESDIYIACTREVIKELPILGYRRRRIGEMVIQGEKLELYDLFDSDPYALLKSKEVHGERFELGVNLFIKRDYDNARTMFMDIIKYNSLDGAARNYMYLAEHNLRSELKQTTYTTISELEKIR</sequence>
<dbReference type="SMART" id="SM00304">
    <property type="entry name" value="HAMP"/>
    <property type="match status" value="1"/>
</dbReference>
<feature type="transmembrane region" description="Helical" evidence="1">
    <location>
        <begin position="336"/>
        <end position="361"/>
    </location>
</feature>
<feature type="transmembrane region" description="Helical" evidence="1">
    <location>
        <begin position="565"/>
        <end position="586"/>
    </location>
</feature>
<evidence type="ECO:0000256" key="1">
    <source>
        <dbReference type="SAM" id="Phobius"/>
    </source>
</evidence>
<keyword evidence="4" id="KW-1185">Reference proteome</keyword>
<dbReference type="InterPro" id="IPR003660">
    <property type="entry name" value="HAMP_dom"/>
</dbReference>
<feature type="domain" description="HAMP" evidence="2">
    <location>
        <begin position="585"/>
        <end position="637"/>
    </location>
</feature>
<dbReference type="GO" id="GO:0016020">
    <property type="term" value="C:membrane"/>
    <property type="evidence" value="ECO:0007669"/>
    <property type="project" value="InterPro"/>
</dbReference>
<reference evidence="4" key="1">
    <citation type="submission" date="2016-12" db="EMBL/GenBank/DDBJ databases">
        <authorList>
            <person name="Varghese N."/>
            <person name="Submissions S."/>
        </authorList>
    </citation>
    <scope>NUCLEOTIDE SEQUENCE [LARGE SCALE GENOMIC DNA]</scope>
    <source>
        <strain evidence="4">DSM 11544</strain>
    </source>
</reference>
<proteinExistence type="predicted"/>
<dbReference type="AlphaFoldDB" id="A0A1M7TZG4"/>
<evidence type="ECO:0000259" key="2">
    <source>
        <dbReference type="PROSITE" id="PS50885"/>
    </source>
</evidence>
<keyword evidence="1" id="KW-1133">Transmembrane helix</keyword>
<dbReference type="GO" id="GO:0007165">
    <property type="term" value="P:signal transduction"/>
    <property type="evidence" value="ECO:0007669"/>
    <property type="project" value="InterPro"/>
</dbReference>
<feature type="transmembrane region" description="Helical" evidence="1">
    <location>
        <begin position="373"/>
        <end position="393"/>
    </location>
</feature>
<dbReference type="RefSeq" id="WP_072773157.1">
    <property type="nucleotide sequence ID" value="NZ_FRDN01000008.1"/>
</dbReference>
<dbReference type="Gene3D" id="3.30.70.1230">
    <property type="entry name" value="Nucleotide cyclase"/>
    <property type="match status" value="1"/>
</dbReference>
<protein>
    <submittedName>
        <fullName evidence="3">HAMP domain-containing protein</fullName>
    </submittedName>
</protein>
<evidence type="ECO:0000313" key="4">
    <source>
        <dbReference type="Proteomes" id="UP000184010"/>
    </source>
</evidence>
<dbReference type="Pfam" id="PF00672">
    <property type="entry name" value="HAMP"/>
    <property type="match status" value="1"/>
</dbReference>
<organism evidence="3 4">
    <name type="scientific">Desulfitobacterium chlororespirans DSM 11544</name>
    <dbReference type="NCBI Taxonomy" id="1121395"/>
    <lineage>
        <taxon>Bacteria</taxon>
        <taxon>Bacillati</taxon>
        <taxon>Bacillota</taxon>
        <taxon>Clostridia</taxon>
        <taxon>Eubacteriales</taxon>
        <taxon>Desulfitobacteriaceae</taxon>
        <taxon>Desulfitobacterium</taxon>
    </lineage>
</organism>